<protein>
    <submittedName>
        <fullName evidence="1">Integrating conjugative element protein, PFL_4695 family</fullName>
    </submittedName>
</protein>
<evidence type="ECO:0000313" key="2">
    <source>
        <dbReference type="Proteomes" id="UP000037931"/>
    </source>
</evidence>
<dbReference type="PATRIC" id="fig|50340.43.peg.528"/>
<dbReference type="AlphaFoldDB" id="A0A0N0VJC3"/>
<dbReference type="RefSeq" id="WP_054063215.1">
    <property type="nucleotide sequence ID" value="NZ_JSYZ01000011.1"/>
</dbReference>
<dbReference type="NCBIfam" id="TIGR03765">
    <property type="entry name" value="ICE_PFL_4695"/>
    <property type="match status" value="1"/>
</dbReference>
<dbReference type="Pfam" id="PF11072">
    <property type="entry name" value="DUF2859"/>
    <property type="match status" value="1"/>
</dbReference>
<dbReference type="Proteomes" id="UP000037931">
    <property type="component" value="Unassembled WGS sequence"/>
</dbReference>
<dbReference type="InterPro" id="IPR021300">
    <property type="entry name" value="Integr_conj_element_PFL4695"/>
</dbReference>
<name>A0A0N0VJC3_9PSED</name>
<reference evidence="1 2" key="1">
    <citation type="journal article" date="2015" name="PLoS ONE">
        <title>Rice-Infecting Pseudomonas Genomes Are Highly Accessorized and Harbor Multiple Putative Virulence Mechanisms to Cause Sheath Brown Rot.</title>
        <authorList>
            <person name="Quibod I.L."/>
            <person name="Grande G."/>
            <person name="Oreiro E.G."/>
            <person name="Borja F.N."/>
            <person name="Dossa G.S."/>
            <person name="Mauleon R."/>
            <person name="Cruz C.V."/>
            <person name="Oliva R."/>
        </authorList>
    </citation>
    <scope>NUCLEOTIDE SEQUENCE [LARGE SCALE GENOMIC DNA]</scope>
    <source>
        <strain evidence="1 2">IRRI 6609</strain>
    </source>
</reference>
<comment type="caution">
    <text evidence="1">The sequence shown here is derived from an EMBL/GenBank/DDBJ whole genome shotgun (WGS) entry which is preliminary data.</text>
</comment>
<dbReference type="EMBL" id="JSYZ01000011">
    <property type="protein sequence ID" value="KPA90098.1"/>
    <property type="molecule type" value="Genomic_DNA"/>
</dbReference>
<proteinExistence type="predicted"/>
<sequence length="171" mass="18754">MKPLRSLGALMLLVPFATEAELKVVEDLGGTSALAYYRSLNLSAAPRPGKAMQLPTVRVSPYAEADMLPVRSVILKPGRIAPRVHNIPGLRPIFLVGDDELSRHWLRERVEVLRDLKAVGLVVNVQRLPALAELRLLARGLDMAPASADDLARRLGIEHYPVLVTETGLDQ</sequence>
<dbReference type="STRING" id="50340.PF66_03231"/>
<evidence type="ECO:0000313" key="1">
    <source>
        <dbReference type="EMBL" id="KPA90098.1"/>
    </source>
</evidence>
<organism evidence="1 2">
    <name type="scientific">Pseudomonas asplenii</name>
    <dbReference type="NCBI Taxonomy" id="53407"/>
    <lineage>
        <taxon>Bacteria</taxon>
        <taxon>Pseudomonadati</taxon>
        <taxon>Pseudomonadota</taxon>
        <taxon>Gammaproteobacteria</taxon>
        <taxon>Pseudomonadales</taxon>
        <taxon>Pseudomonadaceae</taxon>
        <taxon>Pseudomonas</taxon>
    </lineage>
</organism>
<dbReference type="OrthoDB" id="8560395at2"/>
<accession>A0A0N0VJC3</accession>
<keyword evidence="2" id="KW-1185">Reference proteome</keyword>
<gene>
    <name evidence="1" type="ORF">PF66_03231</name>
</gene>